<keyword evidence="1" id="KW-0732">Signal</keyword>
<feature type="chain" id="PRO_5006025656" description="YARHG domain-containing protein" evidence="1">
    <location>
        <begin position="31"/>
        <end position="127"/>
    </location>
</feature>
<name>A0A0N8GEG5_9HYPH</name>
<proteinExistence type="predicted"/>
<evidence type="ECO:0000313" key="3">
    <source>
        <dbReference type="Proteomes" id="UP000048984"/>
    </source>
</evidence>
<evidence type="ECO:0008006" key="4">
    <source>
        <dbReference type="Google" id="ProtNLM"/>
    </source>
</evidence>
<protein>
    <recommendedName>
        <fullName evidence="4">YARHG domain-containing protein</fullName>
    </recommendedName>
</protein>
<dbReference type="STRING" id="665126.ABB55_03785"/>
<evidence type="ECO:0000256" key="1">
    <source>
        <dbReference type="SAM" id="SignalP"/>
    </source>
</evidence>
<dbReference type="Proteomes" id="UP000048984">
    <property type="component" value="Unassembled WGS sequence"/>
</dbReference>
<accession>A0A0N8GEG5</accession>
<gene>
    <name evidence="2" type="ORF">ABB55_03785</name>
</gene>
<dbReference type="AlphaFoldDB" id="A0A0N8GEG5"/>
<organism evidence="2 3">
    <name type="scientific">Prosthecodimorpha hirschii</name>
    <dbReference type="NCBI Taxonomy" id="665126"/>
    <lineage>
        <taxon>Bacteria</taxon>
        <taxon>Pseudomonadati</taxon>
        <taxon>Pseudomonadota</taxon>
        <taxon>Alphaproteobacteria</taxon>
        <taxon>Hyphomicrobiales</taxon>
        <taxon>Ancalomicrobiaceae</taxon>
        <taxon>Prosthecodimorpha</taxon>
    </lineage>
</organism>
<comment type="caution">
    <text evidence="2">The sequence shown here is derived from an EMBL/GenBank/DDBJ whole genome shotgun (WGS) entry which is preliminary data.</text>
</comment>
<dbReference type="RefSeq" id="WP_054357619.1">
    <property type="nucleotide sequence ID" value="NZ_JAPCYQ010000001.1"/>
</dbReference>
<keyword evidence="3" id="KW-1185">Reference proteome</keyword>
<evidence type="ECO:0000313" key="2">
    <source>
        <dbReference type="EMBL" id="KPL51457.1"/>
    </source>
</evidence>
<dbReference type="EMBL" id="LJYW01000001">
    <property type="protein sequence ID" value="KPL51457.1"/>
    <property type="molecule type" value="Genomic_DNA"/>
</dbReference>
<sequence length="127" mass="13487">MLTLRSASLAVAAAVLGGLSIFAAAGPAAAAGAYGPDTCRQGYVWRESFVGDTVCVTPAERARAKADNFAAKYRVNPSGGAYGRDTCRNGYVWREAFPGDHVCVTPAQRARARHDNARAVGRYENSY</sequence>
<feature type="signal peptide" evidence="1">
    <location>
        <begin position="1"/>
        <end position="30"/>
    </location>
</feature>
<reference evidence="2 3" key="2">
    <citation type="submission" date="2015-10" db="EMBL/GenBank/DDBJ databases">
        <title>Draft Genome Sequence of Prosthecomicrobium hirschii ATCC 27832.</title>
        <authorList>
            <person name="Daniel J."/>
            <person name="Givan S.A."/>
            <person name="Brun Y.V."/>
            <person name="Brown P.J."/>
        </authorList>
    </citation>
    <scope>NUCLEOTIDE SEQUENCE [LARGE SCALE GENOMIC DNA]</scope>
    <source>
        <strain evidence="2 3">16</strain>
    </source>
</reference>
<reference evidence="2 3" key="1">
    <citation type="submission" date="2015-09" db="EMBL/GenBank/DDBJ databases">
        <authorList>
            <consortium name="Swine Surveillance"/>
        </authorList>
    </citation>
    <scope>NUCLEOTIDE SEQUENCE [LARGE SCALE GENOMIC DNA]</scope>
    <source>
        <strain evidence="2 3">16</strain>
    </source>
</reference>